<accession>R6WQN2</accession>
<sequence>MTTINHVFQPKQPSLAAPELQTLSMPELYDTEFPVPQPIIPDLLYPGLYILAGAPKIGKSFLMAQFAYHVARGEQLWNYPVQQSGVLYLALEDKFYRLQQRLVRMFDMEVAENLHMAVSAQDVDNGLEEQLSSFMQKYPDVRLIIIDTLQKIRSAQDEKCNYARDYSSAAKLKEFADKHNICLLLVHHTRKQQSEDSFEMISGSNGLLGAADGAMVLRKNQRGDHKASLEIVGRDLVDQLLSLSFSQARCLWKLERAAASRFLQPPDEVLEAISAFVQQCDGHWHGTAQGLLDAMHYNKISNNSLGRRINAKRQQLLDSYNIVSNRYRRDIDLRYLPPQAQAA</sequence>
<reference evidence="1" key="1">
    <citation type="submission" date="2012-11" db="EMBL/GenBank/DDBJ databases">
        <title>Dependencies among metagenomic species, viruses, plasmids and units of genetic variation.</title>
        <authorList>
            <person name="Nielsen H.B."/>
            <person name="Almeida M."/>
            <person name="Juncker A.S."/>
            <person name="Rasmussen S."/>
            <person name="Li J."/>
            <person name="Sunagawa S."/>
            <person name="Plichta D."/>
            <person name="Gautier L."/>
            <person name="Le Chatelier E."/>
            <person name="Peletier E."/>
            <person name="Bonde I."/>
            <person name="Nielsen T."/>
            <person name="Manichanh C."/>
            <person name="Arumugam M."/>
            <person name="Batto J."/>
            <person name="Santos M.B.Q.D."/>
            <person name="Blom N."/>
            <person name="Borruel N."/>
            <person name="Burgdorf K.S."/>
            <person name="Boumezbeur F."/>
            <person name="Casellas F."/>
            <person name="Dore J."/>
            <person name="Guarner F."/>
            <person name="Hansen T."/>
            <person name="Hildebrand F."/>
            <person name="Kaas R.S."/>
            <person name="Kennedy S."/>
            <person name="Kristiansen K."/>
            <person name="Kultima J.R."/>
            <person name="Leonard P."/>
            <person name="Levenez F."/>
            <person name="Lund O."/>
            <person name="Moumen B."/>
            <person name="Le Paslier D."/>
            <person name="Pons N."/>
            <person name="Pedersen O."/>
            <person name="Prifti E."/>
            <person name="Qin J."/>
            <person name="Raes J."/>
            <person name="Tap J."/>
            <person name="Tims S."/>
            <person name="Ussery D.W."/>
            <person name="Yamada T."/>
            <person name="MetaHit consortium"/>
            <person name="Renault P."/>
            <person name="Sicheritz-Ponten T."/>
            <person name="Bork P."/>
            <person name="Wang J."/>
            <person name="Brunak S."/>
            <person name="Ehrlich S.D."/>
        </authorList>
    </citation>
    <scope>NUCLEOTIDE SEQUENCE [LARGE SCALE GENOMIC DNA]</scope>
</reference>
<protein>
    <recommendedName>
        <fullName evidence="2">AAA family ATPase</fullName>
    </recommendedName>
</protein>
<organism evidence="1">
    <name type="scientific">Phascolarctobacterium succinatutens CAG:287</name>
    <dbReference type="NCBI Taxonomy" id="1263101"/>
    <lineage>
        <taxon>Bacteria</taxon>
        <taxon>Bacillati</taxon>
        <taxon>Bacillota</taxon>
        <taxon>Negativicutes</taxon>
        <taxon>Acidaminococcales</taxon>
        <taxon>Acidaminococcaceae</taxon>
        <taxon>Phascolarctobacterium</taxon>
    </lineage>
</organism>
<dbReference type="Gene3D" id="3.40.50.300">
    <property type="entry name" value="P-loop containing nucleotide triphosphate hydrolases"/>
    <property type="match status" value="1"/>
</dbReference>
<dbReference type="EMBL" id="CBGL010000097">
    <property type="protein sequence ID" value="CDD11680.1"/>
    <property type="molecule type" value="Genomic_DNA"/>
</dbReference>
<dbReference type="InterPro" id="IPR027417">
    <property type="entry name" value="P-loop_NTPase"/>
</dbReference>
<name>R6WQN2_9FIRM</name>
<dbReference type="SUPFAM" id="SSF52540">
    <property type="entry name" value="P-loop containing nucleoside triphosphate hydrolases"/>
    <property type="match status" value="1"/>
</dbReference>
<dbReference type="HOGENOM" id="CLU_043385_0_0_9"/>
<comment type="caution">
    <text evidence="1">The sequence shown here is derived from an EMBL/GenBank/DDBJ whole genome shotgun (WGS) entry which is preliminary data.</text>
</comment>
<dbReference type="Pfam" id="PF13481">
    <property type="entry name" value="AAA_25"/>
    <property type="match status" value="1"/>
</dbReference>
<proteinExistence type="predicted"/>
<dbReference type="Proteomes" id="UP000014937">
    <property type="component" value="Unassembled WGS sequence"/>
</dbReference>
<gene>
    <name evidence="1" type="ORF">BN587_00640</name>
</gene>
<dbReference type="RefSeq" id="WP_021719728.1">
    <property type="nucleotide sequence ID" value="NZ_FR892774.1"/>
</dbReference>
<dbReference type="AlphaFoldDB" id="R6WQN2"/>
<evidence type="ECO:0000313" key="1">
    <source>
        <dbReference type="EMBL" id="CDD11680.1"/>
    </source>
</evidence>
<evidence type="ECO:0008006" key="2">
    <source>
        <dbReference type="Google" id="ProtNLM"/>
    </source>
</evidence>